<evidence type="ECO:0000256" key="9">
    <source>
        <dbReference type="ARBA" id="ARBA00023136"/>
    </source>
</evidence>
<feature type="transmembrane region" description="Helical" evidence="10">
    <location>
        <begin position="29"/>
        <end position="52"/>
    </location>
</feature>
<dbReference type="Pfam" id="PF00005">
    <property type="entry name" value="ABC_tran"/>
    <property type="match status" value="1"/>
</dbReference>
<feature type="domain" description="ABC transporter" evidence="11">
    <location>
        <begin position="340"/>
        <end position="576"/>
    </location>
</feature>
<evidence type="ECO:0000256" key="5">
    <source>
        <dbReference type="ARBA" id="ARBA00022692"/>
    </source>
</evidence>
<dbReference type="InterPro" id="IPR003439">
    <property type="entry name" value="ABC_transporter-like_ATP-bd"/>
</dbReference>
<dbReference type="RefSeq" id="WP_171216438.1">
    <property type="nucleotide sequence ID" value="NZ_JABEPP010000001.1"/>
</dbReference>
<keyword evidence="5 10" id="KW-0812">Transmembrane</keyword>
<dbReference type="CDD" id="cd18586">
    <property type="entry name" value="ABC_6TM_PrtD_like"/>
    <property type="match status" value="1"/>
</dbReference>
<dbReference type="InterPro" id="IPR036640">
    <property type="entry name" value="ABC1_TM_sf"/>
</dbReference>
<reference evidence="13 14" key="1">
    <citation type="submission" date="2020-04" db="EMBL/GenBank/DDBJ databases">
        <title>Enterovirga sp. isolate from soil.</title>
        <authorList>
            <person name="Chea S."/>
            <person name="Kim D.-U."/>
        </authorList>
    </citation>
    <scope>NUCLEOTIDE SEQUENCE [LARGE SCALE GENOMIC DNA]</scope>
    <source>
        <strain evidence="13 14">DB1703</strain>
    </source>
</reference>
<keyword evidence="14" id="KW-1185">Reference proteome</keyword>
<evidence type="ECO:0000313" key="14">
    <source>
        <dbReference type="Proteomes" id="UP000564885"/>
    </source>
</evidence>
<feature type="domain" description="ABC transmembrane type-1" evidence="12">
    <location>
        <begin position="31"/>
        <end position="309"/>
    </location>
</feature>
<comment type="subcellular location">
    <subcellularLocation>
        <location evidence="1">Cell membrane</location>
        <topology evidence="1">Multi-pass membrane protein</topology>
    </subcellularLocation>
</comment>
<dbReference type="GO" id="GO:0140359">
    <property type="term" value="F:ABC-type transporter activity"/>
    <property type="evidence" value="ECO:0007669"/>
    <property type="project" value="InterPro"/>
</dbReference>
<dbReference type="AlphaFoldDB" id="A0A849I3F7"/>
<comment type="similarity">
    <text evidence="2">Belongs to the ABC transporter superfamily.</text>
</comment>
<feature type="transmembrane region" description="Helical" evidence="10">
    <location>
        <begin position="154"/>
        <end position="183"/>
    </location>
</feature>
<dbReference type="SMART" id="SM00382">
    <property type="entry name" value="AAA"/>
    <property type="match status" value="1"/>
</dbReference>
<dbReference type="GO" id="GO:0030253">
    <property type="term" value="P:protein secretion by the type I secretion system"/>
    <property type="evidence" value="ECO:0007669"/>
    <property type="project" value="InterPro"/>
</dbReference>
<name>A0A849I3F7_9HYPH</name>
<evidence type="ECO:0000256" key="2">
    <source>
        <dbReference type="ARBA" id="ARBA00005417"/>
    </source>
</evidence>
<dbReference type="GO" id="GO:0005524">
    <property type="term" value="F:ATP binding"/>
    <property type="evidence" value="ECO:0007669"/>
    <property type="project" value="UniProtKB-KW"/>
</dbReference>
<dbReference type="Proteomes" id="UP000564885">
    <property type="component" value="Unassembled WGS sequence"/>
</dbReference>
<keyword evidence="4" id="KW-1003">Cell membrane</keyword>
<dbReference type="InterPro" id="IPR027417">
    <property type="entry name" value="P-loop_NTPase"/>
</dbReference>
<dbReference type="InterPro" id="IPR003593">
    <property type="entry name" value="AAA+_ATPase"/>
</dbReference>
<keyword evidence="7" id="KW-0067">ATP-binding</keyword>
<dbReference type="InterPro" id="IPR047957">
    <property type="entry name" value="ABC_AprD-like_6TM"/>
</dbReference>
<dbReference type="FunFam" id="3.40.50.300:FF:001444">
    <property type="entry name" value="ABC transporter ATP-binding protein"/>
    <property type="match status" value="1"/>
</dbReference>
<keyword evidence="9 10" id="KW-0472">Membrane</keyword>
<dbReference type="PANTHER" id="PTHR24221">
    <property type="entry name" value="ATP-BINDING CASSETTE SUB-FAMILY B"/>
    <property type="match status" value="1"/>
</dbReference>
<evidence type="ECO:0000256" key="10">
    <source>
        <dbReference type="SAM" id="Phobius"/>
    </source>
</evidence>
<dbReference type="PROSITE" id="PS50929">
    <property type="entry name" value="ABC_TM1F"/>
    <property type="match status" value="1"/>
</dbReference>
<dbReference type="InterPro" id="IPR010128">
    <property type="entry name" value="ATPase_T1SS_PrtD-like"/>
</dbReference>
<dbReference type="SUPFAM" id="SSF90123">
    <property type="entry name" value="ABC transporter transmembrane region"/>
    <property type="match status" value="1"/>
</dbReference>
<evidence type="ECO:0000259" key="11">
    <source>
        <dbReference type="PROSITE" id="PS50893"/>
    </source>
</evidence>
<dbReference type="SUPFAM" id="SSF52540">
    <property type="entry name" value="P-loop containing nucleoside triphosphate hydrolases"/>
    <property type="match status" value="1"/>
</dbReference>
<evidence type="ECO:0000256" key="7">
    <source>
        <dbReference type="ARBA" id="ARBA00022840"/>
    </source>
</evidence>
<protein>
    <submittedName>
        <fullName evidence="13">Type I secretion system permease/ATPase</fullName>
    </submittedName>
</protein>
<dbReference type="Gene3D" id="1.20.1560.10">
    <property type="entry name" value="ABC transporter type 1, transmembrane domain"/>
    <property type="match status" value="1"/>
</dbReference>
<dbReference type="InterPro" id="IPR011527">
    <property type="entry name" value="ABC1_TM_dom"/>
</dbReference>
<dbReference type="GO" id="GO:0034040">
    <property type="term" value="F:ATPase-coupled lipid transmembrane transporter activity"/>
    <property type="evidence" value="ECO:0007669"/>
    <property type="project" value="TreeGrafter"/>
</dbReference>
<dbReference type="EMBL" id="JABEPP010000001">
    <property type="protein sequence ID" value="NNM70915.1"/>
    <property type="molecule type" value="Genomic_DNA"/>
</dbReference>
<dbReference type="GO" id="GO:0005886">
    <property type="term" value="C:plasma membrane"/>
    <property type="evidence" value="ECO:0007669"/>
    <property type="project" value="UniProtKB-SubCell"/>
</dbReference>
<dbReference type="PANTHER" id="PTHR24221:SF654">
    <property type="entry name" value="ATP-BINDING CASSETTE SUB-FAMILY B MEMBER 6"/>
    <property type="match status" value="1"/>
</dbReference>
<keyword evidence="6" id="KW-0547">Nucleotide-binding</keyword>
<dbReference type="FunFam" id="1.20.1560.10:FF:000109">
    <property type="entry name" value="Alkaline protease secretion ATP-binding protein aprD"/>
    <property type="match status" value="1"/>
</dbReference>
<dbReference type="Gene3D" id="3.40.50.300">
    <property type="entry name" value="P-loop containing nucleotide triphosphate hydrolases"/>
    <property type="match status" value="1"/>
</dbReference>
<keyword evidence="3" id="KW-0813">Transport</keyword>
<dbReference type="PROSITE" id="PS50893">
    <property type="entry name" value="ABC_TRANSPORTER_2"/>
    <property type="match status" value="1"/>
</dbReference>
<dbReference type="CDD" id="cd03246">
    <property type="entry name" value="ABCC_Protease_Secretion"/>
    <property type="match status" value="1"/>
</dbReference>
<accession>A0A849I3F7</accession>
<dbReference type="Pfam" id="PF00664">
    <property type="entry name" value="ABC_membrane"/>
    <property type="match status" value="1"/>
</dbReference>
<evidence type="ECO:0000313" key="13">
    <source>
        <dbReference type="EMBL" id="NNM70915.1"/>
    </source>
</evidence>
<evidence type="ECO:0000256" key="6">
    <source>
        <dbReference type="ARBA" id="ARBA00022741"/>
    </source>
</evidence>
<dbReference type="GO" id="GO:0030256">
    <property type="term" value="C:type I protein secretion system complex"/>
    <property type="evidence" value="ECO:0007669"/>
    <property type="project" value="InterPro"/>
</dbReference>
<dbReference type="GO" id="GO:0016887">
    <property type="term" value="F:ATP hydrolysis activity"/>
    <property type="evidence" value="ECO:0007669"/>
    <property type="project" value="InterPro"/>
</dbReference>
<sequence>MQVLGGSAPTFGRSAGGVAGSRLGFARSAFIGIGLITATINVLYLTGSIYMLEVYDRVIPSRSVPTLVGLSLLALALYAFQGVLDILRGRILVRIGSGLDGALAGRVHDALARLPLRTRQAGDGLQPLRDLDQVRSFLSGMGPAAFFDLPWIPLYLAICFMFHTWIGIAAVVGALVLVGLTLLAELKTREPARETVALGQRRNALAEATRRNAEVLQALGMRSRFGAIWGEANDRYMASQQRTSDAAGGLGAASKVVRMALQSAVLGVGAYLVIRQEATAGVIIASSILTARALAPVELAIANWKGFVAARQSWKRLRDLLSAIPPDDGRMSLPPPAASIAVEGVSVAPPGVQRLVVSDVSFTLQAGQGLGIIGPSASGKSSLARAIVSVWPPVRGKIRLDGAALDQWSSDDLGRHVGYLPQDVELFAGTVAENIARFDPDAKSADVIAAATAAGVHDMILRLPDGYETQVGEDGGMLSAGQRQRVGLARALYRDPFLIVLDEPNSNLDGDGEQALTQAILGVRARGGIPIVIAHRPSALAGVDRMLVLAEGRMQAFGPKEEILARLMRQPQKPAAAEGGAATPLRVVTDGQVRA</sequence>
<evidence type="ECO:0000256" key="8">
    <source>
        <dbReference type="ARBA" id="ARBA00022989"/>
    </source>
</evidence>
<evidence type="ECO:0000256" key="3">
    <source>
        <dbReference type="ARBA" id="ARBA00022448"/>
    </source>
</evidence>
<proteinExistence type="inferred from homology"/>
<dbReference type="PROSITE" id="PS00211">
    <property type="entry name" value="ABC_TRANSPORTER_1"/>
    <property type="match status" value="1"/>
</dbReference>
<comment type="caution">
    <text evidence="13">The sequence shown here is derived from an EMBL/GenBank/DDBJ whole genome shotgun (WGS) entry which is preliminary data.</text>
</comment>
<keyword evidence="8 10" id="KW-1133">Transmembrane helix</keyword>
<gene>
    <name evidence="13" type="ORF">HJG44_00710</name>
</gene>
<evidence type="ECO:0000259" key="12">
    <source>
        <dbReference type="PROSITE" id="PS50929"/>
    </source>
</evidence>
<dbReference type="InterPro" id="IPR039421">
    <property type="entry name" value="Type_1_exporter"/>
</dbReference>
<dbReference type="NCBIfam" id="TIGR01842">
    <property type="entry name" value="type_I_sec_PrtD"/>
    <property type="match status" value="1"/>
</dbReference>
<evidence type="ECO:0000256" key="4">
    <source>
        <dbReference type="ARBA" id="ARBA00022475"/>
    </source>
</evidence>
<organism evidence="13 14">
    <name type="scientific">Enterovirga aerilata</name>
    <dbReference type="NCBI Taxonomy" id="2730920"/>
    <lineage>
        <taxon>Bacteria</taxon>
        <taxon>Pseudomonadati</taxon>
        <taxon>Pseudomonadota</taxon>
        <taxon>Alphaproteobacteria</taxon>
        <taxon>Hyphomicrobiales</taxon>
        <taxon>Methylobacteriaceae</taxon>
        <taxon>Enterovirga</taxon>
    </lineage>
</organism>
<feature type="transmembrane region" description="Helical" evidence="10">
    <location>
        <begin position="64"/>
        <end position="84"/>
    </location>
</feature>
<evidence type="ECO:0000256" key="1">
    <source>
        <dbReference type="ARBA" id="ARBA00004651"/>
    </source>
</evidence>
<dbReference type="InterPro" id="IPR017871">
    <property type="entry name" value="ABC_transporter-like_CS"/>
</dbReference>